<dbReference type="GO" id="GO:0005886">
    <property type="term" value="C:plasma membrane"/>
    <property type="evidence" value="ECO:0007669"/>
    <property type="project" value="UniProtKB-SubCell"/>
</dbReference>
<feature type="transmembrane region" description="Helical" evidence="7">
    <location>
        <begin position="21"/>
        <end position="41"/>
    </location>
</feature>
<evidence type="ECO:0000256" key="5">
    <source>
        <dbReference type="ARBA" id="ARBA00022989"/>
    </source>
</evidence>
<feature type="transmembrane region" description="Helical" evidence="7">
    <location>
        <begin position="47"/>
        <end position="66"/>
    </location>
</feature>
<reference evidence="8 9" key="1">
    <citation type="submission" date="2019-11" db="EMBL/GenBank/DDBJ databases">
        <title>Comparative genomics of hydrocarbon-degrading Desulfosarcina strains.</title>
        <authorList>
            <person name="Watanabe M."/>
            <person name="Kojima H."/>
            <person name="Fukui M."/>
        </authorList>
    </citation>
    <scope>NUCLEOTIDE SEQUENCE [LARGE SCALE GENOMIC DNA]</scope>
    <source>
        <strain evidence="8 9">PP31</strain>
    </source>
</reference>
<evidence type="ECO:0000256" key="6">
    <source>
        <dbReference type="ARBA" id="ARBA00023136"/>
    </source>
</evidence>
<keyword evidence="7" id="KW-0653">Protein transport</keyword>
<keyword evidence="8" id="KW-0282">Flagellum</keyword>
<feature type="transmembrane region" description="Helical" evidence="7">
    <location>
        <begin position="250"/>
        <end position="273"/>
    </location>
</feature>
<name>A0A5K7YZ39_9BACT</name>
<feature type="transmembrane region" description="Helical" evidence="7">
    <location>
        <begin position="117"/>
        <end position="140"/>
    </location>
</feature>
<keyword evidence="3 7" id="KW-1003">Cell membrane</keyword>
<dbReference type="GO" id="GO:0044780">
    <property type="term" value="P:bacterial-type flagellum assembly"/>
    <property type="evidence" value="ECO:0007669"/>
    <property type="project" value="InterPro"/>
</dbReference>
<feature type="transmembrane region" description="Helical" evidence="7">
    <location>
        <begin position="78"/>
        <end position="97"/>
    </location>
</feature>
<dbReference type="OrthoDB" id="9759185at2"/>
<evidence type="ECO:0000256" key="2">
    <source>
        <dbReference type="ARBA" id="ARBA00008835"/>
    </source>
</evidence>
<dbReference type="InterPro" id="IPR001712">
    <property type="entry name" value="T3SS_FHIPEP"/>
</dbReference>
<comment type="similarity">
    <text evidence="2 7">Belongs to the FHIPEP (flagella/HR/invasion proteins export pore) family.</text>
</comment>
<keyword evidence="4 7" id="KW-0812">Transmembrane</keyword>
<dbReference type="Proteomes" id="UP000427769">
    <property type="component" value="Chromosome"/>
</dbReference>
<keyword evidence="8" id="KW-0966">Cell projection</keyword>
<comment type="function">
    <text evidence="7">Required for formation of the rod structure of the flagellar apparatus. Together with FliI and FliH, may constitute the export apparatus of flagellin.</text>
</comment>
<dbReference type="Gene3D" id="3.40.50.12790">
    <property type="entry name" value="FHIPEP family, domain 4"/>
    <property type="match status" value="1"/>
</dbReference>
<dbReference type="NCBIfam" id="TIGR01398">
    <property type="entry name" value="FlhA"/>
    <property type="match status" value="1"/>
</dbReference>
<sequence length="703" mass="76182">MEIAESKSYLNRFAFISNNTDVFIGLAAMTILMVMVIPIPAMLLDLLLSFNITLALIILLVGMYILKPLDLSSFPSLLLMATLFRLSLNVASTRIILLHGNEGTHAAGKVIMAFGNFVVGGNYLVGLIVFVILVVINFMVITKGAGRIAEVAARFTLDAMPGKQMSIDADLNAGLIDEAEARDRRLKISREAEYYGAMDGANKFVRGDAIAGIIITLVNILAGFAIGVFQKDMNFADAAQTYTLLTVGDGLVSQIPALIISTAAGIVVSRAGAEKNLGLDIGSQLLVQPRAFVVASAILFGFGLVPGMPTIPFWVLSATAGLVAYLVVQVDRAKIEEERELALQQQKKAQEKPPESFKPLPPIDVLALEVGYGLIPLVDVEQNGELLERIKSIRRQIAQEVGIVVPSIHIQDNMKLKPGAYSILLKGIEIASGDLMVNHLLAMNPGNVGETISGIATTEPTYGLEAYWIKPAAREEANAKGFTVVDLATVMTTHLSDVIRRHAHELVGRQEVQQLLDTLKVSHPKVVEELVPNLISLGGVVRVIQNLLQEQVPVRDMLTVVETLADWAATTKKLDILTEHVRQALARTISSFYQAGDGQLHVLTLDQRVEKKVAESLQKTDQGTFLAIEPAYAKSIMDDLAVKMEDYKTLGTQPLLVCSAQIRSHLKKLADRFIPGLAVLSYDEIVSSAKIQIVGTVEASDAD</sequence>
<dbReference type="InterPro" id="IPR042196">
    <property type="entry name" value="FHIPEP_4"/>
</dbReference>
<evidence type="ECO:0000256" key="1">
    <source>
        <dbReference type="ARBA" id="ARBA00004651"/>
    </source>
</evidence>
<dbReference type="PROSITE" id="PS00994">
    <property type="entry name" value="FHIPEP"/>
    <property type="match status" value="1"/>
</dbReference>
<dbReference type="EMBL" id="AP021875">
    <property type="protein sequence ID" value="BBO73705.1"/>
    <property type="molecule type" value="Genomic_DNA"/>
</dbReference>
<dbReference type="InterPro" id="IPR025505">
    <property type="entry name" value="FHIPEP_CS"/>
</dbReference>
<dbReference type="Gene3D" id="1.10.8.540">
    <property type="entry name" value="FHIPEP family, domain 3"/>
    <property type="match status" value="1"/>
</dbReference>
<dbReference type="RefSeq" id="WP_155302788.1">
    <property type="nucleotide sequence ID" value="NZ_AP021875.1"/>
</dbReference>
<feature type="transmembrane region" description="Helical" evidence="7">
    <location>
        <begin position="285"/>
        <end position="305"/>
    </location>
</feature>
<dbReference type="InterPro" id="IPR006301">
    <property type="entry name" value="FlhA"/>
</dbReference>
<evidence type="ECO:0000256" key="3">
    <source>
        <dbReference type="ARBA" id="ARBA00022475"/>
    </source>
</evidence>
<dbReference type="KEGG" id="dwd:DSCW_11220"/>
<keyword evidence="5 7" id="KW-1133">Transmembrane helix</keyword>
<dbReference type="PANTHER" id="PTHR30161:SF1">
    <property type="entry name" value="FLAGELLAR BIOSYNTHESIS PROTEIN FLHA-RELATED"/>
    <property type="match status" value="1"/>
</dbReference>
<dbReference type="Gene3D" id="3.40.30.60">
    <property type="entry name" value="FHIPEP family, domain 1"/>
    <property type="match status" value="1"/>
</dbReference>
<proteinExistence type="inferred from homology"/>
<keyword evidence="7" id="KW-0813">Transport</keyword>
<dbReference type="PRINTS" id="PR00949">
    <property type="entry name" value="TYPE3IMAPROT"/>
</dbReference>
<dbReference type="AlphaFoldDB" id="A0A5K7YZ39"/>
<dbReference type="InterPro" id="IPR042193">
    <property type="entry name" value="FHIPEP_3"/>
</dbReference>
<keyword evidence="8" id="KW-0969">Cilium</keyword>
<comment type="subcellular location">
    <subcellularLocation>
        <location evidence="1 7">Cell membrane</location>
        <topology evidence="1 7">Multi-pass membrane protein</topology>
    </subcellularLocation>
</comment>
<evidence type="ECO:0000256" key="7">
    <source>
        <dbReference type="RuleBase" id="RU364093"/>
    </source>
</evidence>
<organism evidence="8 9">
    <name type="scientific">Desulfosarcina widdelii</name>
    <dbReference type="NCBI Taxonomy" id="947919"/>
    <lineage>
        <taxon>Bacteria</taxon>
        <taxon>Pseudomonadati</taxon>
        <taxon>Thermodesulfobacteriota</taxon>
        <taxon>Desulfobacteria</taxon>
        <taxon>Desulfobacterales</taxon>
        <taxon>Desulfosarcinaceae</taxon>
        <taxon>Desulfosarcina</taxon>
    </lineage>
</organism>
<evidence type="ECO:0000256" key="4">
    <source>
        <dbReference type="ARBA" id="ARBA00022692"/>
    </source>
</evidence>
<evidence type="ECO:0000313" key="9">
    <source>
        <dbReference type="Proteomes" id="UP000427769"/>
    </source>
</evidence>
<feature type="transmembrane region" description="Helical" evidence="7">
    <location>
        <begin position="209"/>
        <end position="230"/>
    </location>
</feature>
<dbReference type="PIRSF" id="PIRSF005419">
    <property type="entry name" value="FlhA"/>
    <property type="match status" value="1"/>
</dbReference>
<gene>
    <name evidence="7 8" type="primary">flhA</name>
    <name evidence="8" type="ORF">DSCW_11220</name>
</gene>
<dbReference type="GO" id="GO:0009306">
    <property type="term" value="P:protein secretion"/>
    <property type="evidence" value="ECO:0007669"/>
    <property type="project" value="InterPro"/>
</dbReference>
<keyword evidence="9" id="KW-1185">Reference proteome</keyword>
<dbReference type="Pfam" id="PF00771">
    <property type="entry name" value="FHIPEP"/>
    <property type="match status" value="1"/>
</dbReference>
<keyword evidence="7" id="KW-1005">Bacterial flagellum biogenesis</keyword>
<keyword evidence="6 7" id="KW-0472">Membrane</keyword>
<protein>
    <recommendedName>
        <fullName evidence="7">Flagellar biosynthesis protein FlhA</fullName>
    </recommendedName>
</protein>
<dbReference type="PANTHER" id="PTHR30161">
    <property type="entry name" value="FLAGELLAR EXPORT PROTEIN, MEMBRANE FLHA SUBUNIT-RELATED"/>
    <property type="match status" value="1"/>
</dbReference>
<evidence type="ECO:0000313" key="8">
    <source>
        <dbReference type="EMBL" id="BBO73705.1"/>
    </source>
</evidence>
<accession>A0A5K7YZ39</accession>
<keyword evidence="7" id="KW-1006">Bacterial flagellum protein export</keyword>
<dbReference type="InterPro" id="IPR042194">
    <property type="entry name" value="FHIPEP_1"/>
</dbReference>